<feature type="region of interest" description="Disordered" evidence="1">
    <location>
        <begin position="20"/>
        <end position="79"/>
    </location>
</feature>
<feature type="compositionally biased region" description="Polar residues" evidence="1">
    <location>
        <begin position="20"/>
        <end position="30"/>
    </location>
</feature>
<evidence type="ECO:0000256" key="1">
    <source>
        <dbReference type="SAM" id="MobiDB-lite"/>
    </source>
</evidence>
<name>A0A4C1U688_EUMVA</name>
<organism evidence="2 3">
    <name type="scientific">Eumeta variegata</name>
    <name type="common">Bagworm moth</name>
    <name type="synonym">Eumeta japonica</name>
    <dbReference type="NCBI Taxonomy" id="151549"/>
    <lineage>
        <taxon>Eukaryota</taxon>
        <taxon>Metazoa</taxon>
        <taxon>Ecdysozoa</taxon>
        <taxon>Arthropoda</taxon>
        <taxon>Hexapoda</taxon>
        <taxon>Insecta</taxon>
        <taxon>Pterygota</taxon>
        <taxon>Neoptera</taxon>
        <taxon>Endopterygota</taxon>
        <taxon>Lepidoptera</taxon>
        <taxon>Glossata</taxon>
        <taxon>Ditrysia</taxon>
        <taxon>Tineoidea</taxon>
        <taxon>Psychidae</taxon>
        <taxon>Oiketicinae</taxon>
        <taxon>Eumeta</taxon>
    </lineage>
</organism>
<gene>
    <name evidence="2" type="ORF">EVAR_12085_1</name>
</gene>
<protein>
    <submittedName>
        <fullName evidence="2">Uncharacterized protein</fullName>
    </submittedName>
</protein>
<feature type="region of interest" description="Disordered" evidence="1">
    <location>
        <begin position="102"/>
        <end position="130"/>
    </location>
</feature>
<evidence type="ECO:0000313" key="2">
    <source>
        <dbReference type="EMBL" id="GBP21484.1"/>
    </source>
</evidence>
<proteinExistence type="predicted"/>
<keyword evidence="3" id="KW-1185">Reference proteome</keyword>
<reference evidence="2 3" key="1">
    <citation type="journal article" date="2019" name="Commun. Biol.">
        <title>The bagworm genome reveals a unique fibroin gene that provides high tensile strength.</title>
        <authorList>
            <person name="Kono N."/>
            <person name="Nakamura H."/>
            <person name="Ohtoshi R."/>
            <person name="Tomita M."/>
            <person name="Numata K."/>
            <person name="Arakawa K."/>
        </authorList>
    </citation>
    <scope>NUCLEOTIDE SEQUENCE [LARGE SCALE GENOMIC DNA]</scope>
</reference>
<dbReference type="EMBL" id="BGZK01000129">
    <property type="protein sequence ID" value="GBP21484.1"/>
    <property type="molecule type" value="Genomic_DNA"/>
</dbReference>
<dbReference type="Proteomes" id="UP000299102">
    <property type="component" value="Unassembled WGS sequence"/>
</dbReference>
<feature type="compositionally biased region" description="Low complexity" evidence="1">
    <location>
        <begin position="119"/>
        <end position="130"/>
    </location>
</feature>
<dbReference type="OrthoDB" id="7487163at2759"/>
<sequence length="130" mass="13468">MLCRTAYGLTAPHRALSISRPPTETVTLTQEDALRPGAGARRPRPRDGSAGTEIVEGLTGGEQEAHGQRSDTGVVRHDGITTGQCAGAAPLNTGLNLRPTLPATAMPHVPPPSARRFRAAASTAAAPSRM</sequence>
<feature type="compositionally biased region" description="Basic and acidic residues" evidence="1">
    <location>
        <begin position="63"/>
        <end position="79"/>
    </location>
</feature>
<accession>A0A4C1U688</accession>
<evidence type="ECO:0000313" key="3">
    <source>
        <dbReference type="Proteomes" id="UP000299102"/>
    </source>
</evidence>
<dbReference type="AlphaFoldDB" id="A0A4C1U688"/>
<comment type="caution">
    <text evidence="2">The sequence shown here is derived from an EMBL/GenBank/DDBJ whole genome shotgun (WGS) entry which is preliminary data.</text>
</comment>